<organism evidence="1 2">
    <name type="scientific">Epibacterium ulvae</name>
    <dbReference type="NCBI Taxonomy" id="1156985"/>
    <lineage>
        <taxon>Bacteria</taxon>
        <taxon>Pseudomonadati</taxon>
        <taxon>Pseudomonadota</taxon>
        <taxon>Alphaproteobacteria</taxon>
        <taxon>Rhodobacterales</taxon>
        <taxon>Roseobacteraceae</taxon>
        <taxon>Epibacterium</taxon>
    </lineage>
</organism>
<dbReference type="Proteomes" id="UP000198767">
    <property type="component" value="Unassembled WGS sequence"/>
</dbReference>
<keyword evidence="2" id="KW-1185">Reference proteome</keyword>
<reference evidence="1 2" key="1">
    <citation type="submission" date="2016-10" db="EMBL/GenBank/DDBJ databases">
        <authorList>
            <person name="de Groot N.N."/>
        </authorList>
    </citation>
    <scope>NUCLEOTIDE SEQUENCE [LARGE SCALE GENOMIC DNA]</scope>
    <source>
        <strain evidence="1 2">U95</strain>
    </source>
</reference>
<dbReference type="RefSeq" id="WP_232716440.1">
    <property type="nucleotide sequence ID" value="NZ_FMWG01000006.1"/>
</dbReference>
<dbReference type="STRING" id="1156985.SAMN04488118_106210"/>
<gene>
    <name evidence="1" type="ORF">SAMN04488118_106210</name>
</gene>
<dbReference type="EMBL" id="FMWG01000006">
    <property type="protein sequence ID" value="SCZ66579.1"/>
    <property type="molecule type" value="Genomic_DNA"/>
</dbReference>
<evidence type="ECO:0008006" key="3">
    <source>
        <dbReference type="Google" id="ProtNLM"/>
    </source>
</evidence>
<proteinExistence type="predicted"/>
<name>A0A1G5QZT1_9RHOB</name>
<evidence type="ECO:0000313" key="2">
    <source>
        <dbReference type="Proteomes" id="UP000198767"/>
    </source>
</evidence>
<dbReference type="InterPro" id="IPR029044">
    <property type="entry name" value="Nucleotide-diphossugar_trans"/>
</dbReference>
<protein>
    <recommendedName>
        <fullName evidence="3">Glycosyl transferase family 8</fullName>
    </recommendedName>
</protein>
<dbReference type="AlphaFoldDB" id="A0A1G5QZT1"/>
<accession>A0A1G5QZT1</accession>
<evidence type="ECO:0000313" key="1">
    <source>
        <dbReference type="EMBL" id="SCZ66579.1"/>
    </source>
</evidence>
<sequence length="259" mass="29595">MEPLLILTMKWGTLYGPHYVNNLARGVRKHLNRPHRFICFTDDAEGLEPGIETFPLPELGLPAGHSDTRWRKLALFRKDLFGLQGTALFLDLDQIIVGDLTPFFDHPGPFHIIRDDDLFRSNPLRKRNPKRDAFLHSVGNSSVFRYEIGAHSYILEAFVADPDAATRDFEISQQFQSAQLAKHGHLNYWPSEWCVSFKKHCVPPHLASYFSDPTLPKGAKIVLFAGNPKMDDALERKSGVWYRRIGNVDWLKSAWAAQE</sequence>
<dbReference type="SUPFAM" id="SSF53448">
    <property type="entry name" value="Nucleotide-diphospho-sugar transferases"/>
    <property type="match status" value="1"/>
</dbReference>